<accession>A0ABU2R237</accession>
<keyword evidence="2" id="KW-1185">Reference proteome</keyword>
<dbReference type="Proteomes" id="UP001183610">
    <property type="component" value="Unassembled WGS sequence"/>
</dbReference>
<protein>
    <submittedName>
        <fullName evidence="1">Methyltransferase domain-containing protein</fullName>
    </submittedName>
</protein>
<dbReference type="EMBL" id="JAVRET010000031">
    <property type="protein sequence ID" value="MDT0410388.1"/>
    <property type="molecule type" value="Genomic_DNA"/>
</dbReference>
<dbReference type="CDD" id="cd02440">
    <property type="entry name" value="AdoMet_MTases"/>
    <property type="match status" value="1"/>
</dbReference>
<dbReference type="Gene3D" id="3.40.50.150">
    <property type="entry name" value="Vaccinia Virus protein VP39"/>
    <property type="match status" value="1"/>
</dbReference>
<organism evidence="1 2">
    <name type="scientific">Streptomyces evansiae</name>
    <dbReference type="NCBI Taxonomy" id="3075535"/>
    <lineage>
        <taxon>Bacteria</taxon>
        <taxon>Bacillati</taxon>
        <taxon>Actinomycetota</taxon>
        <taxon>Actinomycetes</taxon>
        <taxon>Kitasatosporales</taxon>
        <taxon>Streptomycetaceae</taxon>
        <taxon>Streptomyces</taxon>
    </lineage>
</organism>
<dbReference type="SUPFAM" id="SSF53335">
    <property type="entry name" value="S-adenosyl-L-methionine-dependent methyltransferases"/>
    <property type="match status" value="1"/>
</dbReference>
<comment type="caution">
    <text evidence="1">The sequence shown here is derived from an EMBL/GenBank/DDBJ whole genome shotgun (WGS) entry which is preliminary data.</text>
</comment>
<evidence type="ECO:0000313" key="1">
    <source>
        <dbReference type="EMBL" id="MDT0410388.1"/>
    </source>
</evidence>
<sequence>MSMSVPHDYGMEAEVWDAYAASAFDGAAEARFRWTQYEGHGPGIEVLGESPRRTLELGCGTGRAVGYLAGLGVEAHGLDLSGVMVAKVRERWPRGRFYQGEVLGFLGSHEETYDAVYSVFGCAWFADPRLLFPLVRARLRDGGVFAFSQPPAIPGAYGAQGMYKGGFAGRPLYTYRYSYPPDTWAELLRAAGFGEVSVQIVDAPVAGHWGTLLATAVR</sequence>
<name>A0ABU2R237_9ACTN</name>
<dbReference type="GO" id="GO:0032259">
    <property type="term" value="P:methylation"/>
    <property type="evidence" value="ECO:0007669"/>
    <property type="project" value="UniProtKB-KW"/>
</dbReference>
<evidence type="ECO:0000313" key="2">
    <source>
        <dbReference type="Proteomes" id="UP001183610"/>
    </source>
</evidence>
<dbReference type="GO" id="GO:0008168">
    <property type="term" value="F:methyltransferase activity"/>
    <property type="evidence" value="ECO:0007669"/>
    <property type="project" value="UniProtKB-KW"/>
</dbReference>
<reference evidence="2" key="1">
    <citation type="submission" date="2023-07" db="EMBL/GenBank/DDBJ databases">
        <title>30 novel species of actinomycetes from the DSMZ collection.</title>
        <authorList>
            <person name="Nouioui I."/>
        </authorList>
    </citation>
    <scope>NUCLEOTIDE SEQUENCE [LARGE SCALE GENOMIC DNA]</scope>
    <source>
        <strain evidence="2">DSM 41979</strain>
    </source>
</reference>
<dbReference type="PANTHER" id="PTHR43861:SF1">
    <property type="entry name" value="TRANS-ACONITATE 2-METHYLTRANSFERASE"/>
    <property type="match status" value="1"/>
</dbReference>
<dbReference type="Pfam" id="PF13489">
    <property type="entry name" value="Methyltransf_23"/>
    <property type="match status" value="1"/>
</dbReference>
<keyword evidence="1" id="KW-0489">Methyltransferase</keyword>
<gene>
    <name evidence="1" type="ORF">RM698_15140</name>
</gene>
<proteinExistence type="predicted"/>
<keyword evidence="1" id="KW-0808">Transferase</keyword>
<dbReference type="InterPro" id="IPR029063">
    <property type="entry name" value="SAM-dependent_MTases_sf"/>
</dbReference>
<dbReference type="PANTHER" id="PTHR43861">
    <property type="entry name" value="TRANS-ACONITATE 2-METHYLTRANSFERASE-RELATED"/>
    <property type="match status" value="1"/>
</dbReference>
<dbReference type="RefSeq" id="WP_010271302.1">
    <property type="nucleotide sequence ID" value="NZ_JAVRET010000031.1"/>
</dbReference>